<dbReference type="Proteomes" id="UP000002019">
    <property type="component" value="Chromosome"/>
</dbReference>
<evidence type="ECO:0000256" key="3">
    <source>
        <dbReference type="ARBA" id="ARBA00005139"/>
    </source>
</evidence>
<dbReference type="GO" id="GO:0009088">
    <property type="term" value="P:threonine biosynthetic process"/>
    <property type="evidence" value="ECO:0007669"/>
    <property type="project" value="UniProtKB-UniPathway"/>
</dbReference>
<evidence type="ECO:0000259" key="15">
    <source>
        <dbReference type="Pfam" id="PF00696"/>
    </source>
</evidence>
<keyword evidence="6 13" id="KW-0808">Transferase</keyword>
<dbReference type="InterPro" id="IPR001048">
    <property type="entry name" value="Asp/Glu/Uridylate_kinase"/>
</dbReference>
<reference evidence="16 17" key="1">
    <citation type="journal article" date="2008" name="J. Bacteriol.">
        <title>'Candidatus Cloacamonas acidaminovorans': genome sequence reconstruction provides a first glimpse of a new bacterial division.</title>
        <authorList>
            <person name="Pelletier E."/>
            <person name="Kreimeyer A."/>
            <person name="Bocs S."/>
            <person name="Rouy Z."/>
            <person name="Gyapay G."/>
            <person name="Chouari R."/>
            <person name="Riviere D."/>
            <person name="Ganesan A."/>
            <person name="Daegelen P."/>
            <person name="Sghir A."/>
            <person name="Cohen G.N."/>
            <person name="Medigue C."/>
            <person name="Weissenbach J."/>
            <person name="Le Paslier D."/>
        </authorList>
    </citation>
    <scope>NUCLEOTIDE SEQUENCE [LARGE SCALE GENOMIC DNA]</scope>
    <source>
        <strain evidence="17">Evry</strain>
    </source>
</reference>
<keyword evidence="9 12" id="KW-0067">ATP-binding</keyword>
<dbReference type="GO" id="GO:0009089">
    <property type="term" value="P:lysine biosynthetic process via diaminopimelate"/>
    <property type="evidence" value="ECO:0007669"/>
    <property type="project" value="UniProtKB-UniPathway"/>
</dbReference>
<dbReference type="InterPro" id="IPR018042">
    <property type="entry name" value="Aspartate_kinase_CS"/>
</dbReference>
<evidence type="ECO:0000256" key="14">
    <source>
        <dbReference type="RuleBase" id="RU004249"/>
    </source>
</evidence>
<comment type="catalytic activity">
    <reaction evidence="11 13">
        <text>L-aspartate + ATP = 4-phospho-L-aspartate + ADP</text>
        <dbReference type="Rhea" id="RHEA:23776"/>
        <dbReference type="ChEBI" id="CHEBI:29991"/>
        <dbReference type="ChEBI" id="CHEBI:30616"/>
        <dbReference type="ChEBI" id="CHEBI:57535"/>
        <dbReference type="ChEBI" id="CHEBI:456216"/>
        <dbReference type="EC" id="2.7.2.4"/>
    </reaction>
</comment>
<feature type="binding site" evidence="12">
    <location>
        <begin position="185"/>
        <end position="186"/>
    </location>
    <ligand>
        <name>ATP</name>
        <dbReference type="ChEBI" id="CHEBI:30616"/>
    </ligand>
</feature>
<dbReference type="FunFam" id="3.40.1160.10:FF:000002">
    <property type="entry name" value="Aspartokinase"/>
    <property type="match status" value="1"/>
</dbReference>
<evidence type="ECO:0000256" key="12">
    <source>
        <dbReference type="PIRSR" id="PIRSR000726-1"/>
    </source>
</evidence>
<dbReference type="InterPro" id="IPR001341">
    <property type="entry name" value="Asp_kinase"/>
</dbReference>
<evidence type="ECO:0000256" key="13">
    <source>
        <dbReference type="RuleBase" id="RU003448"/>
    </source>
</evidence>
<comment type="pathway">
    <text evidence="3 14">Amino-acid biosynthesis; L-threonine biosynthesis; L-threonine from L-aspartate: step 1/5.</text>
</comment>
<sequence>MTATTNLEIKKDMAIIVKKFGGTSVGNIDLIRNIAHRLTSEYHKGEGLVLVVSAMAKTTDELFSLAYGISKHPSRRELDMLLTAGERISMSLLSLALMEEGIPSISFTGSQSGIITDEKHGNARILKVNAFRIQEELEKGKVVIVAGFQGVSTSKEITTLGRGGSDTSAVALACYLKANKCEIYTDVDGVFTADPKLVEKPKLLRQISPELMLTLCYNGSKVLHPRAVEYALKYGVEVEVKSSFTFAPGSLITNKMTENNEENNMEERKVTAIAHKNALLRYTFPLNVKVLKTLSDWYYEIYKSFVNEGLLELFVESKYETEVDYFLQERNTKPISKKGDLAFVNLIGLGLGHDPAFLATVMENCQNFNILRSFNNEQSIELLLPDQNCAAAVKTLHKIYIEEQV</sequence>
<evidence type="ECO:0000256" key="1">
    <source>
        <dbReference type="ARBA" id="ARBA00004766"/>
    </source>
</evidence>
<gene>
    <name evidence="16" type="primary">lysC</name>
    <name evidence="16" type="ordered locus">CLOAM0441</name>
</gene>
<dbReference type="GO" id="GO:0005829">
    <property type="term" value="C:cytosol"/>
    <property type="evidence" value="ECO:0007669"/>
    <property type="project" value="TreeGrafter"/>
</dbReference>
<dbReference type="STRING" id="459349.CLOAM0441"/>
<proteinExistence type="inferred from homology"/>
<evidence type="ECO:0000256" key="4">
    <source>
        <dbReference type="ARBA" id="ARBA00010122"/>
    </source>
</evidence>
<dbReference type="KEGG" id="caci:CLOAM0441"/>
<dbReference type="Pfam" id="PF00696">
    <property type="entry name" value="AA_kinase"/>
    <property type="match status" value="1"/>
</dbReference>
<feature type="binding site" evidence="12">
    <location>
        <begin position="19"/>
        <end position="22"/>
    </location>
    <ligand>
        <name>ATP</name>
        <dbReference type="ChEBI" id="CHEBI:30616"/>
    </ligand>
</feature>
<dbReference type="InterPro" id="IPR005260">
    <property type="entry name" value="Asp_kin_monofn"/>
</dbReference>
<feature type="domain" description="Aspartate/glutamate/uridylate kinase" evidence="15">
    <location>
        <begin position="15"/>
        <end position="241"/>
    </location>
</feature>
<feature type="binding site" evidence="12">
    <location>
        <position position="86"/>
    </location>
    <ligand>
        <name>substrate</name>
    </ligand>
</feature>
<comment type="pathway">
    <text evidence="1 14">Amino-acid biosynthesis; L-lysine biosynthesis via DAP pathway; (S)-tetrahydrodipicolinate from L-aspartate: step 1/4.</text>
</comment>
<dbReference type="PROSITE" id="PS00324">
    <property type="entry name" value="ASPARTOKINASE"/>
    <property type="match status" value="1"/>
</dbReference>
<keyword evidence="8 13" id="KW-0418">Kinase</keyword>
<dbReference type="GO" id="GO:0004072">
    <property type="term" value="F:aspartate kinase activity"/>
    <property type="evidence" value="ECO:0007669"/>
    <property type="project" value="UniProtKB-EC"/>
</dbReference>
<dbReference type="PANTHER" id="PTHR21499:SF3">
    <property type="entry name" value="ASPARTOKINASE"/>
    <property type="match status" value="1"/>
</dbReference>
<dbReference type="NCBIfam" id="TIGR00657">
    <property type="entry name" value="asp_kinases"/>
    <property type="match status" value="1"/>
</dbReference>
<accession>B0VGA7</accession>
<dbReference type="UniPathway" id="UPA00051">
    <property type="reaction ID" value="UER00462"/>
</dbReference>
<dbReference type="GO" id="GO:0009090">
    <property type="term" value="P:homoserine biosynthetic process"/>
    <property type="evidence" value="ECO:0007669"/>
    <property type="project" value="TreeGrafter"/>
</dbReference>
<dbReference type="SUPFAM" id="SSF53633">
    <property type="entry name" value="Carbamate kinase-like"/>
    <property type="match status" value="1"/>
</dbReference>
<dbReference type="UniPathway" id="UPA00050">
    <property type="reaction ID" value="UER00461"/>
</dbReference>
<evidence type="ECO:0000256" key="8">
    <source>
        <dbReference type="ARBA" id="ARBA00022777"/>
    </source>
</evidence>
<evidence type="ECO:0000313" key="16">
    <source>
        <dbReference type="EMBL" id="CAO80344.1"/>
    </source>
</evidence>
<evidence type="ECO:0000256" key="5">
    <source>
        <dbReference type="ARBA" id="ARBA00022605"/>
    </source>
</evidence>
<evidence type="ECO:0000256" key="6">
    <source>
        <dbReference type="ARBA" id="ARBA00022679"/>
    </source>
</evidence>
<organism evidence="16 17">
    <name type="scientific">Cloacimonas acidaminovorans (strain Evry)</name>
    <dbReference type="NCBI Taxonomy" id="459349"/>
    <lineage>
        <taxon>Bacteria</taxon>
        <taxon>Pseudomonadati</taxon>
        <taxon>Candidatus Cloacimonadota</taxon>
        <taxon>Candidatus Cloacimonadia</taxon>
        <taxon>Candidatus Cloacimonadales</taxon>
        <taxon>Candidatus Cloacimonadaceae</taxon>
        <taxon>Candidatus Cloacimonas</taxon>
    </lineage>
</organism>
<name>B0VGA7_CLOAI</name>
<comment type="similarity">
    <text evidence="4 13">Belongs to the aspartokinase family.</text>
</comment>
<keyword evidence="10" id="KW-0457">Lysine biosynthesis</keyword>
<evidence type="ECO:0000256" key="11">
    <source>
        <dbReference type="ARBA" id="ARBA00047872"/>
    </source>
</evidence>
<keyword evidence="5 14" id="KW-0028">Amino-acid biosynthesis</keyword>
<dbReference type="PANTHER" id="PTHR21499">
    <property type="entry name" value="ASPARTATE KINASE"/>
    <property type="match status" value="1"/>
</dbReference>
<evidence type="ECO:0000256" key="2">
    <source>
        <dbReference type="ARBA" id="ARBA00004986"/>
    </source>
</evidence>
<dbReference type="EMBL" id="CU466930">
    <property type="protein sequence ID" value="CAO80344.1"/>
    <property type="molecule type" value="Genomic_DNA"/>
</dbReference>
<feature type="binding site" evidence="12">
    <location>
        <position position="59"/>
    </location>
    <ligand>
        <name>substrate</name>
    </ligand>
</feature>
<evidence type="ECO:0000256" key="9">
    <source>
        <dbReference type="ARBA" id="ARBA00022840"/>
    </source>
</evidence>
<dbReference type="InterPro" id="IPR041740">
    <property type="entry name" value="AKii-LysC-BS"/>
</dbReference>
<evidence type="ECO:0000313" key="17">
    <source>
        <dbReference type="Proteomes" id="UP000002019"/>
    </source>
</evidence>
<feature type="binding site" evidence="12">
    <location>
        <begin position="221"/>
        <end position="222"/>
    </location>
    <ligand>
        <name>ATP</name>
        <dbReference type="ChEBI" id="CHEBI:30616"/>
    </ligand>
</feature>
<dbReference type="HOGENOM" id="CLU_009116_3_2_0"/>
<dbReference type="OrthoDB" id="9799110at2"/>
<dbReference type="CDD" id="cd04261">
    <property type="entry name" value="AAK_AKii-LysC-BS"/>
    <property type="match status" value="1"/>
</dbReference>
<dbReference type="GO" id="GO:0005524">
    <property type="term" value="F:ATP binding"/>
    <property type="evidence" value="ECO:0007669"/>
    <property type="project" value="UniProtKB-KW"/>
</dbReference>
<dbReference type="AlphaFoldDB" id="B0VGA7"/>
<dbReference type="UniPathway" id="UPA00034">
    <property type="reaction ID" value="UER00015"/>
</dbReference>
<dbReference type="EC" id="2.7.2.4" evidence="13"/>
<dbReference type="InterPro" id="IPR036393">
    <property type="entry name" value="AceGlu_kinase-like_sf"/>
</dbReference>
<keyword evidence="7 12" id="KW-0547">Nucleotide-binding</keyword>
<keyword evidence="17" id="KW-1185">Reference proteome</keyword>
<dbReference type="PIRSF" id="PIRSF000726">
    <property type="entry name" value="Asp_kin"/>
    <property type="match status" value="1"/>
</dbReference>
<comment type="pathway">
    <text evidence="2 14">Amino-acid biosynthesis; L-methionine biosynthesis via de novo pathway; L-homoserine from L-aspartate: step 1/3.</text>
</comment>
<dbReference type="Gene3D" id="3.40.1160.10">
    <property type="entry name" value="Acetylglutamate kinase-like"/>
    <property type="match status" value="1"/>
</dbReference>
<evidence type="ECO:0000256" key="7">
    <source>
        <dbReference type="ARBA" id="ARBA00022741"/>
    </source>
</evidence>
<evidence type="ECO:0000256" key="10">
    <source>
        <dbReference type="ARBA" id="ARBA00023154"/>
    </source>
</evidence>
<dbReference type="eggNOG" id="COG0527">
    <property type="taxonomic scope" value="Bacteria"/>
</dbReference>
<protein>
    <recommendedName>
        <fullName evidence="13">Aspartokinase</fullName>
        <ecNumber evidence="13">2.7.2.4</ecNumber>
    </recommendedName>
</protein>